<dbReference type="OrthoDB" id="1641132at2759"/>
<evidence type="ECO:0000313" key="8">
    <source>
        <dbReference type="Proteomes" id="UP000701801"/>
    </source>
</evidence>
<dbReference type="Proteomes" id="UP000701801">
    <property type="component" value="Unassembled WGS sequence"/>
</dbReference>
<evidence type="ECO:0000259" key="6">
    <source>
        <dbReference type="Pfam" id="PF13664"/>
    </source>
</evidence>
<evidence type="ECO:0000313" key="7">
    <source>
        <dbReference type="EMBL" id="CAG8977952.1"/>
    </source>
</evidence>
<feature type="transmembrane region" description="Helical" evidence="5">
    <location>
        <begin position="20"/>
        <end position="38"/>
    </location>
</feature>
<evidence type="ECO:0000256" key="2">
    <source>
        <dbReference type="ARBA" id="ARBA00022692"/>
    </source>
</evidence>
<evidence type="ECO:0000256" key="3">
    <source>
        <dbReference type="ARBA" id="ARBA00022989"/>
    </source>
</evidence>
<protein>
    <recommendedName>
        <fullName evidence="6">TMEM205-like domain-containing protein</fullName>
    </recommendedName>
</protein>
<comment type="subcellular location">
    <subcellularLocation>
        <location evidence="1">Membrane</location>
    </subcellularLocation>
</comment>
<gene>
    <name evidence="7" type="ORF">HYALB_00001833</name>
</gene>
<name>A0A9N9LR96_9HELO</name>
<dbReference type="InterPro" id="IPR053009">
    <property type="entry name" value="Xanthocillin_Biosynth-Assoc"/>
</dbReference>
<keyword evidence="4 5" id="KW-0472">Membrane</keyword>
<dbReference type="PANTHER" id="PTHR23241:SF102">
    <property type="entry name" value="LD23009P"/>
    <property type="match status" value="1"/>
</dbReference>
<dbReference type="InterPro" id="IPR025423">
    <property type="entry name" value="TMEM205-like"/>
</dbReference>
<dbReference type="EMBL" id="CAJVRM010000239">
    <property type="protein sequence ID" value="CAG8977952.1"/>
    <property type="molecule type" value="Genomic_DNA"/>
</dbReference>
<dbReference type="PANTHER" id="PTHR23241">
    <property type="entry name" value="LATE EMBRYOGENESIS ABUNDANT PLANTS LEA-RELATED"/>
    <property type="match status" value="1"/>
</dbReference>
<feature type="transmembrane region" description="Helical" evidence="5">
    <location>
        <begin position="154"/>
        <end position="174"/>
    </location>
</feature>
<evidence type="ECO:0000256" key="4">
    <source>
        <dbReference type="ARBA" id="ARBA00023136"/>
    </source>
</evidence>
<keyword evidence="2 5" id="KW-0812">Transmembrane</keyword>
<feature type="transmembrane region" description="Helical" evidence="5">
    <location>
        <begin position="92"/>
        <end position="110"/>
    </location>
</feature>
<keyword evidence="8" id="KW-1185">Reference proteome</keyword>
<reference evidence="7" key="1">
    <citation type="submission" date="2021-07" db="EMBL/GenBank/DDBJ databases">
        <authorList>
            <person name="Durling M."/>
        </authorList>
    </citation>
    <scope>NUCLEOTIDE SEQUENCE</scope>
</reference>
<dbReference type="AlphaFoldDB" id="A0A9N9LR96"/>
<sequence length="183" mass="20431">MALPTILHLFSPFKNPAPYHLLTYSTLLGTSLYQAFILTKVCYKALSPSSFTTLQKRVFPAYFILQTLLLLLTTVTFPPSGPVSLIHEKGDGIPLGIVSLMAILNLFIYGPRTGRTMVERIHQVVDLETRDGRKFNEVNVSVEMQAKKKASPRAHAMCIHLNLLAVLATGWYGVRLASRLDFQ</sequence>
<accession>A0A9N9LR96</accession>
<evidence type="ECO:0000256" key="5">
    <source>
        <dbReference type="SAM" id="Phobius"/>
    </source>
</evidence>
<comment type="caution">
    <text evidence="7">The sequence shown here is derived from an EMBL/GenBank/DDBJ whole genome shotgun (WGS) entry which is preliminary data.</text>
</comment>
<feature type="transmembrane region" description="Helical" evidence="5">
    <location>
        <begin position="59"/>
        <end position="80"/>
    </location>
</feature>
<feature type="domain" description="TMEM205-like" evidence="6">
    <location>
        <begin position="22"/>
        <end position="121"/>
    </location>
</feature>
<dbReference type="Pfam" id="PF13664">
    <property type="entry name" value="DUF4149"/>
    <property type="match status" value="1"/>
</dbReference>
<proteinExistence type="predicted"/>
<dbReference type="GO" id="GO:0016020">
    <property type="term" value="C:membrane"/>
    <property type="evidence" value="ECO:0007669"/>
    <property type="project" value="UniProtKB-SubCell"/>
</dbReference>
<organism evidence="7 8">
    <name type="scientific">Hymenoscyphus albidus</name>
    <dbReference type="NCBI Taxonomy" id="595503"/>
    <lineage>
        <taxon>Eukaryota</taxon>
        <taxon>Fungi</taxon>
        <taxon>Dikarya</taxon>
        <taxon>Ascomycota</taxon>
        <taxon>Pezizomycotina</taxon>
        <taxon>Leotiomycetes</taxon>
        <taxon>Helotiales</taxon>
        <taxon>Helotiaceae</taxon>
        <taxon>Hymenoscyphus</taxon>
    </lineage>
</organism>
<evidence type="ECO:0000256" key="1">
    <source>
        <dbReference type="ARBA" id="ARBA00004370"/>
    </source>
</evidence>
<keyword evidence="3 5" id="KW-1133">Transmembrane helix</keyword>